<feature type="region of interest" description="Disordered" evidence="5">
    <location>
        <begin position="1873"/>
        <end position="1894"/>
    </location>
</feature>
<dbReference type="CDD" id="cd09272">
    <property type="entry name" value="RNase_HI_RT_Ty1"/>
    <property type="match status" value="1"/>
</dbReference>
<dbReference type="Pfam" id="PF25597">
    <property type="entry name" value="SH3_retrovirus"/>
    <property type="match status" value="1"/>
</dbReference>
<dbReference type="GO" id="GO:0015074">
    <property type="term" value="P:DNA integration"/>
    <property type="evidence" value="ECO:0007669"/>
    <property type="project" value="InterPro"/>
</dbReference>
<evidence type="ECO:0000256" key="2">
    <source>
        <dbReference type="ARBA" id="ARBA00022723"/>
    </source>
</evidence>
<dbReference type="Pfam" id="PF22936">
    <property type="entry name" value="Pol_BBD"/>
    <property type="match status" value="1"/>
</dbReference>
<feature type="region of interest" description="Disordered" evidence="5">
    <location>
        <begin position="1243"/>
        <end position="1274"/>
    </location>
</feature>
<evidence type="ECO:0000256" key="5">
    <source>
        <dbReference type="SAM" id="MobiDB-lite"/>
    </source>
</evidence>
<sequence length="2047" mass="232373">MVAAVKLPMLNPSEFKLWKMRIKQYFLMTDYALWEVIVNGDSHPPKRTVDGVEKTYPHTTTKEKLAKKNELKARCKLYMALPNEHQLKFNSYKKVKSLIEAIENRFRGNKESKKTQKTLLKQQYANFNGSSSKGLDQTYDKIQKLISQLEILDNEDLKQIDADDLEKVDLKWQMAMLTIGARRFLKKTERKVGANGSETIAFDKTKVECYNCYKRCHFAWECRAPRENRNREPAEDGPTNFALMAYTSSSSSSLDSEIIKVSVEARLVIYKKNEDIFEDNIKILKLNIHLRDNALTKLRKKLEKAKKERDEIKITLEKFENSTKTLNKMLDSQVNDKNKTGVGYHAVPLLYTGNFMPPKPNLILTDVDEYVVSESVTSVPAGATNKAKTRNLLSRKSIIGKPNTLGKTVKVLEYICKHNKGQLNGQRVVRPVWNNTRKGNPHIDLQEKGIINSGCSRNMTGNMSYLSEYEKIDGGYVGFRGDPKGGKINGKDKISTGKLDFEDVYFVKKLKFNLFSVSQMCDKKNNVLFTDTKCVVLSPDFKLTDESHVLLKVARKDNMYNFDLKNVVPQGGLTCLFVKTTLDESNLWHRRLGHKNFKTMNKLKGKQHKASYKTNTVSSISQPLQMLHMDLFGLTFVKSLMKKMYCLVVTDDFSRFSWVFFLATKDETSGILKAFITGIENLIDHKVKIIRCNNGIEFKNKEMNIFSEKQDHLGKFDRKADEGFFVRYSVNSKAFRVFNNRTMIVEETLHITFFENKPNVVGSGPTWLFNIDTLTKSMNYKPVVAGNKSNGNAGEEEKKDAEDPGNEDNKVLSTEEPRANQEKDANVNSTNNINTVSPTANINDNDVDENIIYGCADDPNMPNLEEIVIQMMKMLRGIVVRNKARLVAHGYTQEEGIYYGEVFDPVARIEAIRLFLAHASFKDFVVYQMYVKSAFLYGKIEEEVYVCQPPGFEDPEFPDRVYKVEKASYGLHQALRAWYETLSTYLLDNGFQRDKYVDEIFKKFGFSTVKTASTPMETLKPLMKDENVEDVDVHLYRSMTGSLMYLTYLRPNIMFHDSPFNLEAYTDSDYAGSSLDMKSTTRGCQFLRSRLISWQCKKQTVVSNSTTEVEYVAASNCCRQAYTYYCQLKVNAARRKLTTAVDINAATAMAKNVNGEAQIHAKVDGKKVIISKATIRRDLKFEDEGGVDCLSNKVIFEQLPLMGNMKRVGKDFSGRETPLFPTMIVQAQEELGKDTVILTDTQHPPTIIQPTTSQPQRKQKPMKTRRKDTELPQTSVPTEVVADEAVYEEMYDSVERAATTTTSLDAKQDRGSGPRRQETIRDAAAQTRVLNLETTKTTQAKEISSLKRRVKRLEKKKKSRTHGLKRLYKVGISGRVESSAKEQSLDKEDASKHGRNITDIDVDAETTLGDETTEDQGRYNDQEMFDAGVLDDEEVFVEKVVVVKEIDAARDQVSNATSTAAKDLTNVDADAETTLVDEITEDQGRYNDQEMFDTGVKQSSMVGFGKLTTAIDVNVVEQFWATTKAKNVNGEEQIQALVDKKKVIIIETSVKSDLHLKDAEGTEYLPTATIFKQLTPMSTMASAIICLATNQNFNFSKYIFDHIVKNLEDRVKFLMFPRFIKVFLDSQVEGMLKHKEIYVTPSHTKNFFANMKRQGKDFSGKVTPLFGTKMVQPKEDIGEDLEIPSNSHHTPTITQPSTSSQPQQKQKSKKSKIKITEVPQLSDYTHDVADEHVTTTSNDPLLSGEDRPKLTELMELCTQLQSRVLALETTKADQALEIRSLTKRGRNDQDMFDTSILDDEEVVAKKEVSTANPVLTSGEVVTTDSVEVSTAAITSHISMDEITLAKALIDIKTSKPKAKGILIQEPKLVKGSKKVAEGSSKRAADKLEQEDTKRQRIKEENKSVELKRCLEIILDNADDVTIKATPLSFKSLTIVDYKIYKEGRKRFFKIIKTDGFYKLSKIYSSGIKNVLKCLSALVYCKDLDTTTLRGLIDSESRLIFEDPQHGVPRVGIPRPPRASILDLYDRIDRMEIRQEAIKHMEYRQSYH</sequence>
<dbReference type="Gene3D" id="3.30.420.10">
    <property type="entry name" value="Ribonuclease H-like superfamily/Ribonuclease H"/>
    <property type="match status" value="1"/>
</dbReference>
<feature type="compositionally biased region" description="Basic residues" evidence="5">
    <location>
        <begin position="1257"/>
        <end position="1266"/>
    </location>
</feature>
<accession>A0A6L2JQB3</accession>
<name>A0A6L2JQB3_TANCI</name>
<feature type="compositionally biased region" description="Low complexity" evidence="5">
    <location>
        <begin position="1690"/>
        <end position="1705"/>
    </location>
</feature>
<dbReference type="Pfam" id="PF13976">
    <property type="entry name" value="gag_pre-integrs"/>
    <property type="match status" value="1"/>
</dbReference>
<dbReference type="GO" id="GO:0008233">
    <property type="term" value="F:peptidase activity"/>
    <property type="evidence" value="ECO:0007669"/>
    <property type="project" value="UniProtKB-KW"/>
</dbReference>
<feature type="coiled-coil region" evidence="4">
    <location>
        <begin position="288"/>
        <end position="322"/>
    </location>
</feature>
<evidence type="ECO:0000256" key="4">
    <source>
        <dbReference type="SAM" id="Coils"/>
    </source>
</evidence>
<dbReference type="GO" id="GO:0003676">
    <property type="term" value="F:nucleic acid binding"/>
    <property type="evidence" value="ECO:0007669"/>
    <property type="project" value="InterPro"/>
</dbReference>
<dbReference type="GO" id="GO:0046872">
    <property type="term" value="F:metal ion binding"/>
    <property type="evidence" value="ECO:0007669"/>
    <property type="project" value="UniProtKB-KW"/>
</dbReference>
<feature type="compositionally biased region" description="Basic and acidic residues" evidence="5">
    <location>
        <begin position="1306"/>
        <end position="1318"/>
    </location>
</feature>
<feature type="compositionally biased region" description="Basic and acidic residues" evidence="5">
    <location>
        <begin position="1378"/>
        <end position="1398"/>
    </location>
</feature>
<dbReference type="InterPro" id="IPR013103">
    <property type="entry name" value="RVT_2"/>
</dbReference>
<proteinExistence type="predicted"/>
<dbReference type="InterPro" id="IPR001584">
    <property type="entry name" value="Integrase_cat-core"/>
</dbReference>
<protein>
    <recommendedName>
        <fullName evidence="6">Integrase catalytic domain-containing protein</fullName>
    </recommendedName>
</protein>
<gene>
    <name evidence="7" type="ORF">Tci_011239</name>
</gene>
<comment type="caution">
    <text evidence="7">The sequence shown here is derived from an EMBL/GenBank/DDBJ whole genome shotgun (WGS) entry which is preliminary data.</text>
</comment>
<dbReference type="InterPro" id="IPR057670">
    <property type="entry name" value="SH3_retrovirus"/>
</dbReference>
<keyword evidence="4" id="KW-0175">Coiled coil</keyword>
<feature type="compositionally biased region" description="Basic and acidic residues" evidence="5">
    <location>
        <begin position="1874"/>
        <end position="1894"/>
    </location>
</feature>
<dbReference type="InterPro" id="IPR039537">
    <property type="entry name" value="Retrotran_Ty1/copia-like"/>
</dbReference>
<feature type="compositionally biased region" description="Low complexity" evidence="5">
    <location>
        <begin position="1243"/>
        <end position="1256"/>
    </location>
</feature>
<keyword evidence="2" id="KW-0479">Metal-binding</keyword>
<keyword evidence="3" id="KW-0378">Hydrolase</keyword>
<evidence type="ECO:0000259" key="6">
    <source>
        <dbReference type="PROSITE" id="PS50994"/>
    </source>
</evidence>
<dbReference type="PANTHER" id="PTHR42648:SF32">
    <property type="entry name" value="RIBONUCLEASE H-LIKE DOMAIN, GAG-PRE-INTEGRASE DOMAIN PROTEIN-RELATED"/>
    <property type="match status" value="1"/>
</dbReference>
<dbReference type="Pfam" id="PF07727">
    <property type="entry name" value="RVT_2"/>
    <property type="match status" value="1"/>
</dbReference>
<dbReference type="InterPro" id="IPR054722">
    <property type="entry name" value="PolX-like_BBD"/>
</dbReference>
<evidence type="ECO:0000313" key="7">
    <source>
        <dbReference type="EMBL" id="GEU39261.1"/>
    </source>
</evidence>
<evidence type="ECO:0000256" key="3">
    <source>
        <dbReference type="ARBA" id="ARBA00022801"/>
    </source>
</evidence>
<feature type="compositionally biased region" description="Basic and acidic residues" evidence="5">
    <location>
        <begin position="1724"/>
        <end position="1733"/>
    </location>
</feature>
<dbReference type="InterPro" id="IPR025724">
    <property type="entry name" value="GAG-pre-integrase_dom"/>
</dbReference>
<organism evidence="7">
    <name type="scientific">Tanacetum cinerariifolium</name>
    <name type="common">Dalmatian daisy</name>
    <name type="synonym">Chrysanthemum cinerariifolium</name>
    <dbReference type="NCBI Taxonomy" id="118510"/>
    <lineage>
        <taxon>Eukaryota</taxon>
        <taxon>Viridiplantae</taxon>
        <taxon>Streptophyta</taxon>
        <taxon>Embryophyta</taxon>
        <taxon>Tracheophyta</taxon>
        <taxon>Spermatophyta</taxon>
        <taxon>Magnoliopsida</taxon>
        <taxon>eudicotyledons</taxon>
        <taxon>Gunneridae</taxon>
        <taxon>Pentapetalae</taxon>
        <taxon>asterids</taxon>
        <taxon>campanulids</taxon>
        <taxon>Asterales</taxon>
        <taxon>Asteraceae</taxon>
        <taxon>Asteroideae</taxon>
        <taxon>Anthemideae</taxon>
        <taxon>Anthemidinae</taxon>
        <taxon>Tanacetum</taxon>
    </lineage>
</organism>
<feature type="domain" description="Integrase catalytic" evidence="6">
    <location>
        <begin position="619"/>
        <end position="714"/>
    </location>
</feature>
<reference evidence="7" key="1">
    <citation type="journal article" date="2019" name="Sci. Rep.">
        <title>Draft genome of Tanacetum cinerariifolium, the natural source of mosquito coil.</title>
        <authorList>
            <person name="Yamashiro T."/>
            <person name="Shiraishi A."/>
            <person name="Satake H."/>
            <person name="Nakayama K."/>
        </authorList>
    </citation>
    <scope>NUCLEOTIDE SEQUENCE</scope>
</reference>
<keyword evidence="1" id="KW-0645">Protease</keyword>
<dbReference type="InterPro" id="IPR012337">
    <property type="entry name" value="RNaseH-like_sf"/>
</dbReference>
<dbReference type="PANTHER" id="PTHR42648">
    <property type="entry name" value="TRANSPOSASE, PUTATIVE-RELATED"/>
    <property type="match status" value="1"/>
</dbReference>
<feature type="compositionally biased region" description="Basic and acidic residues" evidence="5">
    <location>
        <begin position="795"/>
        <end position="825"/>
    </location>
</feature>
<dbReference type="InterPro" id="IPR036397">
    <property type="entry name" value="RNaseH_sf"/>
</dbReference>
<feature type="region of interest" description="Disordered" evidence="5">
    <location>
        <begin position="785"/>
        <end position="841"/>
    </location>
</feature>
<feature type="region of interest" description="Disordered" evidence="5">
    <location>
        <begin position="1296"/>
        <end position="1318"/>
    </location>
</feature>
<dbReference type="EMBL" id="BKCJ010001151">
    <property type="protein sequence ID" value="GEU39261.1"/>
    <property type="molecule type" value="Genomic_DNA"/>
</dbReference>
<dbReference type="GO" id="GO:0006508">
    <property type="term" value="P:proteolysis"/>
    <property type="evidence" value="ECO:0007669"/>
    <property type="project" value="UniProtKB-KW"/>
</dbReference>
<dbReference type="PROSITE" id="PS50994">
    <property type="entry name" value="INTEGRASE"/>
    <property type="match status" value="1"/>
</dbReference>
<dbReference type="SUPFAM" id="SSF53098">
    <property type="entry name" value="Ribonuclease H-like"/>
    <property type="match status" value="1"/>
</dbReference>
<feature type="region of interest" description="Disordered" evidence="5">
    <location>
        <begin position="1680"/>
        <end position="1745"/>
    </location>
</feature>
<feature type="compositionally biased region" description="Low complexity" evidence="5">
    <location>
        <begin position="826"/>
        <end position="841"/>
    </location>
</feature>
<evidence type="ECO:0000256" key="1">
    <source>
        <dbReference type="ARBA" id="ARBA00022670"/>
    </source>
</evidence>
<feature type="region of interest" description="Disordered" evidence="5">
    <location>
        <begin position="1378"/>
        <end position="1415"/>
    </location>
</feature>